<evidence type="ECO:0000259" key="1">
    <source>
        <dbReference type="PROSITE" id="PS51781"/>
    </source>
</evidence>
<dbReference type="PANTHER" id="PTHR34408:SF1">
    <property type="entry name" value="GLYCOSYL HYDROLASE FAMILY 19 DOMAIN-CONTAINING PROTEIN HI_1415"/>
    <property type="match status" value="1"/>
</dbReference>
<reference evidence="2 3" key="1">
    <citation type="submission" date="2019-03" db="EMBL/GenBank/DDBJ databases">
        <title>Genome Sequencing and Assembly of Various Microbes Isolated from Partially Reclaimed Soil and Acid Mine Drainage (AMD) Site.</title>
        <authorList>
            <person name="Steinbock B."/>
            <person name="Bechtold R."/>
            <person name="Sevigny J.L."/>
            <person name="Thomas D."/>
            <person name="Cuthill L.R."/>
            <person name="Aveiro Johannsen E.J."/>
            <person name="Thomas K."/>
            <person name="Ghosh A."/>
        </authorList>
    </citation>
    <scope>NUCLEOTIDE SEQUENCE [LARGE SCALE GENOMIC DNA]</scope>
    <source>
        <strain evidence="2 3">F-B2</strain>
    </source>
</reference>
<evidence type="ECO:0000313" key="3">
    <source>
        <dbReference type="Proteomes" id="UP000295633"/>
    </source>
</evidence>
<dbReference type="Gene3D" id="2.30.30.40">
    <property type="entry name" value="SH3 Domains"/>
    <property type="match status" value="4"/>
</dbReference>
<dbReference type="AlphaFoldDB" id="A0A4R5YLJ0"/>
<dbReference type="SMART" id="SM00287">
    <property type="entry name" value="SH3b"/>
    <property type="match status" value="4"/>
</dbReference>
<gene>
    <name evidence="2" type="ORF">E2R54_13995</name>
</gene>
<dbReference type="Proteomes" id="UP000295633">
    <property type="component" value="Unassembled WGS sequence"/>
</dbReference>
<name>A0A4R5YLJ0_9MICO</name>
<dbReference type="PANTHER" id="PTHR34408">
    <property type="entry name" value="FAMILY PROTEIN, PUTATIVE-RELATED"/>
    <property type="match status" value="1"/>
</dbReference>
<protein>
    <recommendedName>
        <fullName evidence="1">SH3b domain-containing protein</fullName>
    </recommendedName>
</protein>
<dbReference type="EMBL" id="SMZX01000002">
    <property type="protein sequence ID" value="TDL44257.1"/>
    <property type="molecule type" value="Genomic_DNA"/>
</dbReference>
<feature type="domain" description="SH3b" evidence="1">
    <location>
        <begin position="227"/>
        <end position="286"/>
    </location>
</feature>
<organism evidence="2 3">
    <name type="scientific">Microbacterium oleivorans</name>
    <dbReference type="NCBI Taxonomy" id="273677"/>
    <lineage>
        <taxon>Bacteria</taxon>
        <taxon>Bacillati</taxon>
        <taxon>Actinomycetota</taxon>
        <taxon>Actinomycetes</taxon>
        <taxon>Micrococcales</taxon>
        <taxon>Microbacteriaceae</taxon>
        <taxon>Microbacterium</taxon>
    </lineage>
</organism>
<accession>A0A4R5YLJ0</accession>
<dbReference type="PROSITE" id="PS51781">
    <property type="entry name" value="SH3B"/>
    <property type="match status" value="1"/>
</dbReference>
<proteinExistence type="predicted"/>
<comment type="caution">
    <text evidence="2">The sequence shown here is derived from an EMBL/GenBank/DDBJ whole genome shotgun (WGS) entry which is preliminary data.</text>
</comment>
<dbReference type="InterPro" id="IPR052354">
    <property type="entry name" value="Cell_Wall_Dynamics_Protein"/>
</dbReference>
<sequence length="286" mass="28955">MSVLQVQGSWSEVKAGSSTGWVESRMLSASKPSAPSASVMQTSGSVVLRSVMGDTGPAIRTLASGTKVTVVDSSGSWRAVTEGSSTGWVPASSLVEPAVVKAFARGPVHVRPAAAAGGAVVTLVTGAEVSVLQVQGSWSEVKAGSSTGWVESRMLSASKPSAPSASVMQTSGSVVLRSVMGDTGPAIRTLASGTKVTVVDSSGSWRAVTEGSSTGWVPASSLVEPAGTVTKVTTAALNLRAEPSTSGRLIMTLAKDTRVNVLGTQGGWTRVKAGSSTGWVSSDYLR</sequence>
<evidence type="ECO:0000313" key="2">
    <source>
        <dbReference type="EMBL" id="TDL44257.1"/>
    </source>
</evidence>
<dbReference type="InterPro" id="IPR003646">
    <property type="entry name" value="SH3-like_bac-type"/>
</dbReference>
<dbReference type="Pfam" id="PF08239">
    <property type="entry name" value="SH3_3"/>
    <property type="match status" value="1"/>
</dbReference>